<evidence type="ECO:0000256" key="6">
    <source>
        <dbReference type="SAM" id="Phobius"/>
    </source>
</evidence>
<gene>
    <name evidence="7" type="ORF">J2X07_001361</name>
</gene>
<proteinExistence type="predicted"/>
<dbReference type="PANTHER" id="PTHR34857">
    <property type="entry name" value="SLL0384 PROTEIN"/>
    <property type="match status" value="1"/>
</dbReference>
<keyword evidence="2" id="KW-1003">Cell membrane</keyword>
<keyword evidence="4 6" id="KW-1133">Transmembrane helix</keyword>
<dbReference type="Pfam" id="PF02361">
    <property type="entry name" value="CbiQ"/>
    <property type="match status" value="1"/>
</dbReference>
<dbReference type="RefSeq" id="WP_310257688.1">
    <property type="nucleotide sequence ID" value="NZ_JAVDWA010000002.1"/>
</dbReference>
<evidence type="ECO:0000256" key="2">
    <source>
        <dbReference type="ARBA" id="ARBA00022475"/>
    </source>
</evidence>
<evidence type="ECO:0000313" key="7">
    <source>
        <dbReference type="EMBL" id="MDR7072384.1"/>
    </source>
</evidence>
<dbReference type="InterPro" id="IPR003339">
    <property type="entry name" value="ABC/ECF_trnsptr_transmembrane"/>
</dbReference>
<feature type="transmembrane region" description="Helical" evidence="6">
    <location>
        <begin position="21"/>
        <end position="51"/>
    </location>
</feature>
<sequence>MQELLTQQESWLHKINPSFKLIILTLLFIFGILIHNVNFMISFTIVMSILFLFFTGHSYKRVFLFSLPFMIIFVSTSSSMIFFGEGKTLIFQWGLIHITEESLYRGIHLGFRALSFAMLGLTFALTTRPVYLFYSLMQQLHLKPKYAYSFMAAVRLLPIMIEEFQTIRYAQKVRGVNSSNGLFGYFKMIKSLMIPLLSQSIRRAFRIAVAMEAKRFNNDSKRTYFYQIGFSKFDLLFLIYFVICIGLAYFAAIEYPLFPSTDVRQL</sequence>
<feature type="transmembrane region" description="Helical" evidence="6">
    <location>
        <begin position="235"/>
        <end position="258"/>
    </location>
</feature>
<keyword evidence="3 6" id="KW-0812">Transmembrane</keyword>
<feature type="transmembrane region" description="Helical" evidence="6">
    <location>
        <begin position="63"/>
        <end position="83"/>
    </location>
</feature>
<evidence type="ECO:0000256" key="4">
    <source>
        <dbReference type="ARBA" id="ARBA00022989"/>
    </source>
</evidence>
<evidence type="ECO:0000256" key="5">
    <source>
        <dbReference type="ARBA" id="ARBA00023136"/>
    </source>
</evidence>
<dbReference type="EMBL" id="JAVDWA010000002">
    <property type="protein sequence ID" value="MDR7072384.1"/>
    <property type="molecule type" value="Genomic_DNA"/>
</dbReference>
<dbReference type="InterPro" id="IPR051611">
    <property type="entry name" value="ECF_transporter_component"/>
</dbReference>
<name>A0ABU1TYU9_9BACL</name>
<evidence type="ECO:0000256" key="3">
    <source>
        <dbReference type="ARBA" id="ARBA00022692"/>
    </source>
</evidence>
<dbReference type="CDD" id="cd16914">
    <property type="entry name" value="EcfT"/>
    <property type="match status" value="1"/>
</dbReference>
<comment type="subcellular location">
    <subcellularLocation>
        <location evidence="1">Membrane</location>
        <topology evidence="1">Multi-pass membrane protein</topology>
    </subcellularLocation>
</comment>
<organism evidence="7 8">
    <name type="scientific">Fictibacillus barbaricus</name>
    <dbReference type="NCBI Taxonomy" id="182136"/>
    <lineage>
        <taxon>Bacteria</taxon>
        <taxon>Bacillati</taxon>
        <taxon>Bacillota</taxon>
        <taxon>Bacilli</taxon>
        <taxon>Bacillales</taxon>
        <taxon>Fictibacillaceae</taxon>
        <taxon>Fictibacillus</taxon>
    </lineage>
</organism>
<comment type="caution">
    <text evidence="7">The sequence shown here is derived from an EMBL/GenBank/DDBJ whole genome shotgun (WGS) entry which is preliminary data.</text>
</comment>
<protein>
    <submittedName>
        <fullName evidence="7">Energy-coupling factor transport system permease protein</fullName>
    </submittedName>
</protein>
<dbReference type="PANTHER" id="PTHR34857:SF2">
    <property type="entry name" value="SLL0384 PROTEIN"/>
    <property type="match status" value="1"/>
</dbReference>
<keyword evidence="5 6" id="KW-0472">Membrane</keyword>
<reference evidence="7 8" key="1">
    <citation type="submission" date="2023-07" db="EMBL/GenBank/DDBJ databases">
        <title>Sorghum-associated microbial communities from plants grown in Nebraska, USA.</title>
        <authorList>
            <person name="Schachtman D."/>
        </authorList>
    </citation>
    <scope>NUCLEOTIDE SEQUENCE [LARGE SCALE GENOMIC DNA]</scope>
    <source>
        <strain evidence="7 8">BE211</strain>
    </source>
</reference>
<keyword evidence="8" id="KW-1185">Reference proteome</keyword>
<evidence type="ECO:0000256" key="1">
    <source>
        <dbReference type="ARBA" id="ARBA00004141"/>
    </source>
</evidence>
<dbReference type="Proteomes" id="UP001258181">
    <property type="component" value="Unassembled WGS sequence"/>
</dbReference>
<accession>A0ABU1TYU9</accession>
<feature type="transmembrane region" description="Helical" evidence="6">
    <location>
        <begin position="113"/>
        <end position="134"/>
    </location>
</feature>
<evidence type="ECO:0000313" key="8">
    <source>
        <dbReference type="Proteomes" id="UP001258181"/>
    </source>
</evidence>